<evidence type="ECO:0000313" key="6">
    <source>
        <dbReference type="RefSeq" id="XP_017297946.1"/>
    </source>
</evidence>
<dbReference type="GeneID" id="103505510"/>
<evidence type="ECO:0000256" key="1">
    <source>
        <dbReference type="SAM" id="MobiDB-lite"/>
    </source>
</evidence>
<dbReference type="Proteomes" id="UP000079169">
    <property type="component" value="Unplaced"/>
</dbReference>
<protein>
    <submittedName>
        <fullName evidence="3">Uncharacterized protein LOC103505510 isoform X2</fullName>
    </submittedName>
    <submittedName>
        <fullName evidence="4">Uncharacterized protein LOC103505510 isoform X3</fullName>
    </submittedName>
    <submittedName>
        <fullName evidence="6">Uncharacterized protein LOC103505510 isoform X4</fullName>
    </submittedName>
    <submittedName>
        <fullName evidence="5">Uncharacterized protein LOC103505510 isoform X5</fullName>
    </submittedName>
</protein>
<evidence type="ECO:0000313" key="2">
    <source>
        <dbReference type="Proteomes" id="UP000079169"/>
    </source>
</evidence>
<feature type="compositionally biased region" description="Basic and acidic residues" evidence="1">
    <location>
        <begin position="52"/>
        <end position="65"/>
    </location>
</feature>
<dbReference type="KEGG" id="dci:103505510"/>
<dbReference type="RefSeq" id="XP_017297946.1">
    <property type="nucleotide sequence ID" value="XM_017442457.2"/>
</dbReference>
<evidence type="ECO:0000313" key="4">
    <source>
        <dbReference type="RefSeq" id="XP_017297944.1"/>
    </source>
</evidence>
<dbReference type="AlphaFoldDB" id="A0A1S4E6V8"/>
<reference evidence="3 4" key="1">
    <citation type="submission" date="2025-04" db="UniProtKB">
        <authorList>
            <consortium name="RefSeq"/>
        </authorList>
    </citation>
    <scope>IDENTIFICATION</scope>
</reference>
<accession>A0A1S4E6V8</accession>
<evidence type="ECO:0000313" key="3">
    <source>
        <dbReference type="RefSeq" id="XP_017297943.1"/>
    </source>
</evidence>
<feature type="region of interest" description="Disordered" evidence="1">
    <location>
        <begin position="45"/>
        <end position="65"/>
    </location>
</feature>
<dbReference type="RefSeq" id="XP_017297945.1">
    <property type="nucleotide sequence ID" value="XM_017442456.2"/>
</dbReference>
<dbReference type="RefSeq" id="XP_017297944.1">
    <property type="nucleotide sequence ID" value="XM_017442455.2"/>
</dbReference>
<evidence type="ECO:0000313" key="5">
    <source>
        <dbReference type="RefSeq" id="XP_017297945.1"/>
    </source>
</evidence>
<proteinExistence type="predicted"/>
<gene>
    <name evidence="3 4 5 6" type="primary">LOC103505510</name>
</gene>
<keyword evidence="2" id="KW-1185">Reference proteome</keyword>
<organism evidence="2 3">
    <name type="scientific">Diaphorina citri</name>
    <name type="common">Asian citrus psyllid</name>
    <dbReference type="NCBI Taxonomy" id="121845"/>
    <lineage>
        <taxon>Eukaryota</taxon>
        <taxon>Metazoa</taxon>
        <taxon>Ecdysozoa</taxon>
        <taxon>Arthropoda</taxon>
        <taxon>Hexapoda</taxon>
        <taxon>Insecta</taxon>
        <taxon>Pterygota</taxon>
        <taxon>Neoptera</taxon>
        <taxon>Paraneoptera</taxon>
        <taxon>Hemiptera</taxon>
        <taxon>Sternorrhyncha</taxon>
        <taxon>Psylloidea</taxon>
        <taxon>Psyllidae</taxon>
        <taxon>Diaphorininae</taxon>
        <taxon>Diaphorina</taxon>
    </lineage>
</organism>
<sequence length="65" mass="7690">MNFQNGESNVILNNEVLNNLPEDLKLKLLNNKNLTRQLMHMQNNNNNNQYMYDEKDYTAPAGRDY</sequence>
<name>A0A1S4E6V8_DIACI</name>
<dbReference type="RefSeq" id="XP_017297943.1">
    <property type="nucleotide sequence ID" value="XM_017442454.2"/>
</dbReference>